<protein>
    <recommendedName>
        <fullName evidence="3">G domain-containing protein</fullName>
    </recommendedName>
</protein>
<comment type="caution">
    <text evidence="4">The sequence shown here is derived from an EMBL/GenBank/DDBJ whole genome shotgun (WGS) entry which is preliminary data.</text>
</comment>
<dbReference type="CDD" id="cd09912">
    <property type="entry name" value="DLP_2"/>
    <property type="match status" value="1"/>
</dbReference>
<dbReference type="InterPro" id="IPR051943">
    <property type="entry name" value="TRAFAC_Dynamin-like_GTPase"/>
</dbReference>
<dbReference type="GO" id="GO:0010027">
    <property type="term" value="P:thylakoid membrane organization"/>
    <property type="evidence" value="ECO:0007669"/>
    <property type="project" value="TreeGrafter"/>
</dbReference>
<dbReference type="AlphaFoldDB" id="A0A7J6DMQ9"/>
<dbReference type="Proteomes" id="UP000583929">
    <property type="component" value="Unassembled WGS sequence"/>
</dbReference>
<proteinExistence type="predicted"/>
<dbReference type="SUPFAM" id="SSF51391">
    <property type="entry name" value="Thiamin phosphate synthase"/>
    <property type="match status" value="1"/>
</dbReference>
<sequence length="1102" mass="123438">MGHSERLCHKLYDTPLEDIEKPYGIAMRAPSRKQSFLTASPWLRTSFADQPPRADDNNGGPSTITPKPSTQADFVGSHQLHHNTHDNQGIPISQSHDSREVGQRLDKVIFDPIVNVIENDAMYISDVDMDLVELKRKRMESAIYKAADVAKSKEQTPFPATDPNGTIPVSVRCIYTSQFFYFITPMVPFLFSQASTTPTTCPLLFIPTPFLQIHPSRFKHHPRRTLLPIRSISQNPYQFSDQNRRWDLQRQDPPRTLFPGGYKRPEIKVPNFVLQLDPEDVLGDDAALDLIDRAVSKWVGIVILNASGQTTGGKVYEAACKLKAVIRDRAYLLVSERVDIAAAAKASGVVLSDQGLPVIVARNTMMDSKSDSVVLPLVARNVQSVEAALDASNSEGADFIIYNFNDEKNVDVVLNSVCENVKIPIFVLFNSYDEDKLVTEASKLLRFGASGLVTSLNGFEKFSVDVLNHLFNDVYTINKKSQDVIVSDSAEERIAGFVKLEEREKQFIEREKSVLLKAIDVIRKAAPLMEEVSLLSDAVSQIDEPFLLAIVGEFNSGKSTVINALLGRRYLKDGVVPTTNEITFLRHFNLNSGEEQHCERHPDGQFICYLPAPILKGMNIVDTPGTNVILQRQQRLTEEFVPRADLLLFVISADRPLTESEVSFLRYIQQWKKKVVFVLNKSDLYRNADELEEAMSFIKENTRKLLNAEDVTIYPVSARSALEAKLSKNHDLEKEYQEIALSDSHWKDSTFNDLEKYLYSFLDGSTSNGMERMKLKLGTPIAIAERLISSCETLVRQDCRYAKQDLASITDIINSVKDYAMKMEGESISWRRKALATIDKAKSQVMELIRSTMQLSNLDIVASYVFKGGNSSTFPATSRIQNDVMGPALVDAQNFLGEYVQWLQSNNIREGRLYKESFEKRWPSFDYPNSQLHFETFESLKKVDELSLGVVRNFSGPAASKLFEQEVREVFLGTFGGLGAAGLSASLLTSVLPTTLEDLLALGLCSAGGLLAISNFPARRQAMMDKVNKTADALARELEEAMQKDLIEALDNLEHFVKVVAEPYQNEARSKLEKLLAVQAEISEVGNELQALQVDIQNLHVS</sequence>
<dbReference type="Pfam" id="PF01926">
    <property type="entry name" value="MMR_HSR1"/>
    <property type="match status" value="1"/>
</dbReference>
<feature type="domain" description="G" evidence="3">
    <location>
        <begin position="549"/>
        <end position="681"/>
    </location>
</feature>
<evidence type="ECO:0000313" key="4">
    <source>
        <dbReference type="EMBL" id="KAF4347362.1"/>
    </source>
</evidence>
<organism evidence="4 6">
    <name type="scientific">Cannabis sativa</name>
    <name type="common">Hemp</name>
    <name type="synonym">Marijuana</name>
    <dbReference type="NCBI Taxonomy" id="3483"/>
    <lineage>
        <taxon>Eukaryota</taxon>
        <taxon>Viridiplantae</taxon>
        <taxon>Streptophyta</taxon>
        <taxon>Embryophyta</taxon>
        <taxon>Tracheophyta</taxon>
        <taxon>Spermatophyta</taxon>
        <taxon>Magnoliopsida</taxon>
        <taxon>eudicotyledons</taxon>
        <taxon>Gunneridae</taxon>
        <taxon>Pentapetalae</taxon>
        <taxon>rosids</taxon>
        <taxon>fabids</taxon>
        <taxon>Rosales</taxon>
        <taxon>Cannabaceae</taxon>
        <taxon>Cannabis</taxon>
    </lineage>
</organism>
<feature type="coiled-coil region" evidence="1">
    <location>
        <begin position="681"/>
        <end position="708"/>
    </location>
</feature>
<dbReference type="EMBL" id="JAATIQ010000814">
    <property type="protein sequence ID" value="KAF4347362.1"/>
    <property type="molecule type" value="Genomic_DNA"/>
</dbReference>
<evidence type="ECO:0000313" key="5">
    <source>
        <dbReference type="EMBL" id="KAF4352196.1"/>
    </source>
</evidence>
<name>A0A7J6DMQ9_CANSA</name>
<dbReference type="PANTHER" id="PTHR43681:SF1">
    <property type="entry name" value="SARCALUMENIN"/>
    <property type="match status" value="1"/>
</dbReference>
<evidence type="ECO:0000256" key="2">
    <source>
        <dbReference type="SAM" id="MobiDB-lite"/>
    </source>
</evidence>
<dbReference type="PANTHER" id="PTHR43681">
    <property type="entry name" value="TRANSMEMBRANE GTPASE FZO"/>
    <property type="match status" value="1"/>
</dbReference>
<reference evidence="4 6" key="1">
    <citation type="journal article" date="2020" name="bioRxiv">
        <title>Sequence and annotation of 42 cannabis genomes reveals extensive copy number variation in cannabinoid synthesis and pathogen resistance genes.</title>
        <authorList>
            <person name="Mckernan K.J."/>
            <person name="Helbert Y."/>
            <person name="Kane L.T."/>
            <person name="Ebling H."/>
            <person name="Zhang L."/>
            <person name="Liu B."/>
            <person name="Eaton Z."/>
            <person name="Mclaughlin S."/>
            <person name="Kingan S."/>
            <person name="Baybayan P."/>
            <person name="Concepcion G."/>
            <person name="Jordan M."/>
            <person name="Riva A."/>
            <person name="Barbazuk W."/>
            <person name="Harkins T."/>
        </authorList>
    </citation>
    <scope>NUCLEOTIDE SEQUENCE [LARGE SCALE GENOMIC DNA]</scope>
    <source>
        <strain evidence="6">cv. Jamaican Lion 4</strain>
        <strain evidence="4">Father</strain>
        <tissue evidence="4">Leaf</tissue>
    </source>
</reference>
<dbReference type="NCBIfam" id="TIGR00231">
    <property type="entry name" value="small_GTP"/>
    <property type="match status" value="1"/>
</dbReference>
<evidence type="ECO:0000259" key="3">
    <source>
        <dbReference type="Pfam" id="PF01926"/>
    </source>
</evidence>
<dbReference type="GO" id="GO:0005525">
    <property type="term" value="F:GTP binding"/>
    <property type="evidence" value="ECO:0007669"/>
    <property type="project" value="InterPro"/>
</dbReference>
<dbReference type="SUPFAM" id="SSF52540">
    <property type="entry name" value="P-loop containing nucleoside triphosphate hydrolases"/>
    <property type="match status" value="1"/>
</dbReference>
<dbReference type="InterPro" id="IPR005225">
    <property type="entry name" value="Small_GTP-bd"/>
</dbReference>
<keyword evidence="1" id="KW-0175">Coiled coil</keyword>
<dbReference type="InterPro" id="IPR013785">
    <property type="entry name" value="Aldolase_TIM"/>
</dbReference>
<dbReference type="InterPro" id="IPR036206">
    <property type="entry name" value="ThiamineP_synth_sf"/>
</dbReference>
<dbReference type="InterPro" id="IPR006073">
    <property type="entry name" value="GTP-bd"/>
</dbReference>
<evidence type="ECO:0000256" key="1">
    <source>
        <dbReference type="SAM" id="Coils"/>
    </source>
</evidence>
<keyword evidence="6" id="KW-1185">Reference proteome</keyword>
<dbReference type="FunFam" id="3.40.50.300:FF:001052">
    <property type="entry name" value="Probable transmembrane GTPase FZO-like, chloroplastic"/>
    <property type="match status" value="1"/>
</dbReference>
<evidence type="ECO:0000313" key="6">
    <source>
        <dbReference type="Proteomes" id="UP000583929"/>
    </source>
</evidence>
<dbReference type="InterPro" id="IPR027417">
    <property type="entry name" value="P-loop_NTPase"/>
</dbReference>
<dbReference type="GO" id="GO:0031969">
    <property type="term" value="C:chloroplast membrane"/>
    <property type="evidence" value="ECO:0007669"/>
    <property type="project" value="TreeGrafter"/>
</dbReference>
<dbReference type="FunFam" id="3.20.20.70:FF:000243">
    <property type="entry name" value="Probable transmembrane GTPase FZO-like, chloroplastic"/>
    <property type="match status" value="1"/>
</dbReference>
<dbReference type="Gene3D" id="3.40.50.300">
    <property type="entry name" value="P-loop containing nucleotide triphosphate hydrolases"/>
    <property type="match status" value="1"/>
</dbReference>
<feature type="compositionally biased region" description="Polar residues" evidence="2">
    <location>
        <begin position="59"/>
        <end position="72"/>
    </location>
</feature>
<dbReference type="Gene3D" id="3.20.20.70">
    <property type="entry name" value="Aldolase class I"/>
    <property type="match status" value="1"/>
</dbReference>
<accession>A0A7J6DMQ9</accession>
<dbReference type="EMBL" id="JAATIQ010000533">
    <property type="protein sequence ID" value="KAF4352196.1"/>
    <property type="molecule type" value="Genomic_DNA"/>
</dbReference>
<feature type="region of interest" description="Disordered" evidence="2">
    <location>
        <begin position="46"/>
        <end position="74"/>
    </location>
</feature>
<gene>
    <name evidence="5" type="ORF">G4B88_019332</name>
    <name evidence="4" type="ORF">G4B88_029588</name>
</gene>